<protein>
    <submittedName>
        <fullName evidence="5">Uncharacterized protein</fullName>
    </submittedName>
</protein>
<reference evidence="5" key="1">
    <citation type="journal article" date="2014" name="Front. Microbiol.">
        <title>High frequency of phylogenetically diverse reductive dehalogenase-homologous genes in deep subseafloor sedimentary metagenomes.</title>
        <authorList>
            <person name="Kawai M."/>
            <person name="Futagami T."/>
            <person name="Toyoda A."/>
            <person name="Takaki Y."/>
            <person name="Nishi S."/>
            <person name="Hori S."/>
            <person name="Arai W."/>
            <person name="Tsubouchi T."/>
            <person name="Morono Y."/>
            <person name="Uchiyama I."/>
            <person name="Ito T."/>
            <person name="Fujiyama A."/>
            <person name="Inagaki F."/>
            <person name="Takami H."/>
        </authorList>
    </citation>
    <scope>NUCLEOTIDE SEQUENCE</scope>
    <source>
        <strain evidence="5">Expedition CK06-06</strain>
    </source>
</reference>
<evidence type="ECO:0000256" key="3">
    <source>
        <dbReference type="ARBA" id="ARBA00022813"/>
    </source>
</evidence>
<feature type="non-terminal residue" evidence="5">
    <location>
        <position position="1"/>
    </location>
</feature>
<organism evidence="5">
    <name type="scientific">marine sediment metagenome</name>
    <dbReference type="NCBI Taxonomy" id="412755"/>
    <lineage>
        <taxon>unclassified sequences</taxon>
        <taxon>metagenomes</taxon>
        <taxon>ecological metagenomes</taxon>
    </lineage>
</organism>
<dbReference type="InterPro" id="IPR002813">
    <property type="entry name" value="Arg_biosynth_ArgJ"/>
</dbReference>
<sequence length="55" mass="6148">QDGAPLQFDEDLALKILKENEITVELVLKEGAGEATAWGCDLSYEYVRINGDYRS</sequence>
<dbReference type="GO" id="GO:0006592">
    <property type="term" value="P:ornithine biosynthetic process"/>
    <property type="evidence" value="ECO:0007669"/>
    <property type="project" value="TreeGrafter"/>
</dbReference>
<dbReference type="GO" id="GO:0004042">
    <property type="term" value="F:L-glutamate N-acetyltransferase activity"/>
    <property type="evidence" value="ECO:0007669"/>
    <property type="project" value="TreeGrafter"/>
</dbReference>
<keyword evidence="4" id="KW-0012">Acyltransferase</keyword>
<accession>X0Z778</accession>
<dbReference type="GO" id="GO:0004358">
    <property type="term" value="F:L-glutamate N-acetyltransferase activity, acting on acetyl-L-ornithine as donor"/>
    <property type="evidence" value="ECO:0007669"/>
    <property type="project" value="InterPro"/>
</dbReference>
<dbReference type="AlphaFoldDB" id="X0Z778"/>
<dbReference type="Gene3D" id="3.10.20.340">
    <property type="entry name" value="ArgJ beta chain, C-terminal domain"/>
    <property type="match status" value="1"/>
</dbReference>
<dbReference type="PANTHER" id="PTHR23100:SF0">
    <property type="entry name" value="ARGININE BIOSYNTHESIS BIFUNCTIONAL PROTEIN ARGJ, MITOCHONDRIAL"/>
    <property type="match status" value="1"/>
</dbReference>
<comment type="caution">
    <text evidence="5">The sequence shown here is derived from an EMBL/GenBank/DDBJ whole genome shotgun (WGS) entry which is preliminary data.</text>
</comment>
<dbReference type="SUPFAM" id="SSF56266">
    <property type="entry name" value="DmpA/ArgJ-like"/>
    <property type="match status" value="1"/>
</dbReference>
<dbReference type="GO" id="GO:0006526">
    <property type="term" value="P:L-arginine biosynthetic process"/>
    <property type="evidence" value="ECO:0007669"/>
    <property type="project" value="InterPro"/>
</dbReference>
<comment type="similarity">
    <text evidence="1">Belongs to the ArgJ family.</text>
</comment>
<evidence type="ECO:0000256" key="2">
    <source>
        <dbReference type="ARBA" id="ARBA00022679"/>
    </source>
</evidence>
<name>X0Z778_9ZZZZ</name>
<keyword evidence="2" id="KW-0808">Transferase</keyword>
<proteinExistence type="inferred from homology"/>
<dbReference type="InterPro" id="IPR016117">
    <property type="entry name" value="ArgJ-like_dom_sf"/>
</dbReference>
<keyword evidence="3" id="KW-0068">Autocatalytic cleavage</keyword>
<dbReference type="Pfam" id="PF01960">
    <property type="entry name" value="ArgJ"/>
    <property type="match status" value="1"/>
</dbReference>
<evidence type="ECO:0000256" key="1">
    <source>
        <dbReference type="ARBA" id="ARBA00006774"/>
    </source>
</evidence>
<gene>
    <name evidence="5" type="ORF">S01H4_13189</name>
</gene>
<evidence type="ECO:0000256" key="4">
    <source>
        <dbReference type="ARBA" id="ARBA00023315"/>
    </source>
</evidence>
<dbReference type="EMBL" id="BART01005818">
    <property type="protein sequence ID" value="GAG54262.1"/>
    <property type="molecule type" value="Genomic_DNA"/>
</dbReference>
<dbReference type="InterPro" id="IPR042195">
    <property type="entry name" value="ArgJ_beta_C"/>
</dbReference>
<evidence type="ECO:0000313" key="5">
    <source>
        <dbReference type="EMBL" id="GAG54262.1"/>
    </source>
</evidence>
<dbReference type="PANTHER" id="PTHR23100">
    <property type="entry name" value="ARGININE BIOSYNTHESIS BIFUNCTIONAL PROTEIN ARGJ"/>
    <property type="match status" value="1"/>
</dbReference>